<dbReference type="Gene3D" id="3.40.50.1820">
    <property type="entry name" value="alpha/beta hydrolase"/>
    <property type="match status" value="1"/>
</dbReference>
<dbReference type="InterPro" id="IPR002921">
    <property type="entry name" value="Fungal_lipase-type"/>
</dbReference>
<feature type="transmembrane region" description="Helical" evidence="2">
    <location>
        <begin position="93"/>
        <end position="112"/>
    </location>
</feature>
<reference evidence="4" key="1">
    <citation type="journal article" date="2017" name="Gigascience">
        <title>The genome draft of coconut (Cocos nucifera).</title>
        <authorList>
            <person name="Xiao Y."/>
            <person name="Xu P."/>
            <person name="Fan H."/>
            <person name="Baudouin L."/>
            <person name="Xia W."/>
            <person name="Bocs S."/>
            <person name="Xu J."/>
            <person name="Li Q."/>
            <person name="Guo A."/>
            <person name="Zhou L."/>
            <person name="Li J."/>
            <person name="Wu Y."/>
            <person name="Ma Z."/>
            <person name="Armero A."/>
            <person name="Issali A.E."/>
            <person name="Liu N."/>
            <person name="Peng M."/>
            <person name="Yang Y."/>
        </authorList>
    </citation>
    <scope>NUCLEOTIDE SEQUENCE</scope>
    <source>
        <tissue evidence="4">Spear leaf of Hainan Tall coconut</tissue>
    </source>
</reference>
<accession>A0A8K0MY40</accession>
<gene>
    <name evidence="4" type="ORF">COCNU_03G005410</name>
</gene>
<dbReference type="Pfam" id="PF01764">
    <property type="entry name" value="Lipase_3"/>
    <property type="match status" value="1"/>
</dbReference>
<dbReference type="AlphaFoldDB" id="A0A8K0MY40"/>
<proteinExistence type="predicted"/>
<feature type="transmembrane region" description="Helical" evidence="2">
    <location>
        <begin position="251"/>
        <end position="272"/>
    </location>
</feature>
<dbReference type="InterPro" id="IPR029058">
    <property type="entry name" value="AB_hydrolase_fold"/>
</dbReference>
<keyword evidence="2" id="KW-0812">Transmembrane</keyword>
<dbReference type="PANTHER" id="PTHR46086">
    <property type="entry name" value="ALPHA/BETA-HYDROLASES SUPERFAMILY PROTEIN"/>
    <property type="match status" value="1"/>
</dbReference>
<feature type="compositionally biased region" description="Polar residues" evidence="1">
    <location>
        <begin position="200"/>
        <end position="215"/>
    </location>
</feature>
<dbReference type="CDD" id="cd00519">
    <property type="entry name" value="Lipase_3"/>
    <property type="match status" value="1"/>
</dbReference>
<dbReference type="Proteomes" id="UP000797356">
    <property type="component" value="Chromosome 3"/>
</dbReference>
<feature type="region of interest" description="Disordered" evidence="1">
    <location>
        <begin position="195"/>
        <end position="215"/>
    </location>
</feature>
<dbReference type="GO" id="GO:0006629">
    <property type="term" value="P:lipid metabolic process"/>
    <property type="evidence" value="ECO:0007669"/>
    <property type="project" value="InterPro"/>
</dbReference>
<sequence length="455" mass="52207">MVRSIDRERRGEEEACEPRYLIVRSDKAGLVDMVRFAVCGGEARGFLESSDGEEGLGPIRDQHRWVIVVSIIIRRILAFFRKPMEWNGMLVEFLLNLLSLNGGFSGLFINLFNDYQKERSTQVFILCDKPKDAGLVLISFRGTEPFDADDWCTDFDYSWYEIPKLGKVHMGFLEALGLGSRTQVSTFHLHLQGRGHSVDSESSSQSAHPSGSCISSSVDKCKLMETDEPIAYYAVKNKLNSLLDEHKSAKFIVTGHSLGGALAILFPAVLLFHGEDGLMKRLLGVYTFGQPRVGDRQLKRFMEAHLCHPEQKYFRLVYCNDLVPRLPYDDKTFLYKHFGMCMYYDSFYVEQIYTWSSYLLLLFLHVISLLKNMDEEPNRNYFGLRYLLPEYFNAVWELIRGLIMGSIYGPYYKETWCSIWLRLLGLVMPGVSAHSPTNYINSIILGQRMARMSPI</sequence>
<evidence type="ECO:0000313" key="5">
    <source>
        <dbReference type="Proteomes" id="UP000797356"/>
    </source>
</evidence>
<dbReference type="EMBL" id="CM017874">
    <property type="protein sequence ID" value="KAG1334422.1"/>
    <property type="molecule type" value="Genomic_DNA"/>
</dbReference>
<evidence type="ECO:0000256" key="2">
    <source>
        <dbReference type="SAM" id="Phobius"/>
    </source>
</evidence>
<dbReference type="PANTHER" id="PTHR46086:SF3">
    <property type="entry name" value="TRIACYLGLYCEROL LIPASE OBL1"/>
    <property type="match status" value="1"/>
</dbReference>
<keyword evidence="5" id="KW-1185">Reference proteome</keyword>
<dbReference type="OrthoDB" id="438440at2759"/>
<protein>
    <recommendedName>
        <fullName evidence="3">Fungal lipase-type domain-containing protein</fullName>
    </recommendedName>
</protein>
<comment type="caution">
    <text evidence="4">The sequence shown here is derived from an EMBL/GenBank/DDBJ whole genome shotgun (WGS) entry which is preliminary data.</text>
</comment>
<dbReference type="GO" id="GO:0004806">
    <property type="term" value="F:triacylglycerol lipase activity"/>
    <property type="evidence" value="ECO:0007669"/>
    <property type="project" value="InterPro"/>
</dbReference>
<name>A0A8K0MY40_COCNU</name>
<dbReference type="SUPFAM" id="SSF53474">
    <property type="entry name" value="alpha/beta-Hydrolases"/>
    <property type="match status" value="1"/>
</dbReference>
<keyword evidence="2" id="KW-0472">Membrane</keyword>
<evidence type="ECO:0000256" key="1">
    <source>
        <dbReference type="SAM" id="MobiDB-lite"/>
    </source>
</evidence>
<reference evidence="4" key="2">
    <citation type="submission" date="2019-07" db="EMBL/GenBank/DDBJ databases">
        <authorList>
            <person name="Yang Y."/>
            <person name="Bocs S."/>
            <person name="Baudouin L."/>
        </authorList>
    </citation>
    <scope>NUCLEOTIDE SEQUENCE</scope>
    <source>
        <tissue evidence="4">Spear leaf of Hainan Tall coconut</tissue>
    </source>
</reference>
<organism evidence="4 5">
    <name type="scientific">Cocos nucifera</name>
    <name type="common">Coconut palm</name>
    <dbReference type="NCBI Taxonomy" id="13894"/>
    <lineage>
        <taxon>Eukaryota</taxon>
        <taxon>Viridiplantae</taxon>
        <taxon>Streptophyta</taxon>
        <taxon>Embryophyta</taxon>
        <taxon>Tracheophyta</taxon>
        <taxon>Spermatophyta</taxon>
        <taxon>Magnoliopsida</taxon>
        <taxon>Liliopsida</taxon>
        <taxon>Arecaceae</taxon>
        <taxon>Arecoideae</taxon>
        <taxon>Cocoseae</taxon>
        <taxon>Attaleinae</taxon>
        <taxon>Cocos</taxon>
    </lineage>
</organism>
<keyword evidence="2" id="KW-1133">Transmembrane helix</keyword>
<dbReference type="InterPro" id="IPR044819">
    <property type="entry name" value="OBL-like"/>
</dbReference>
<feature type="transmembrane region" description="Helical" evidence="2">
    <location>
        <begin position="352"/>
        <end position="370"/>
    </location>
</feature>
<evidence type="ECO:0000313" key="4">
    <source>
        <dbReference type="EMBL" id="KAG1334422.1"/>
    </source>
</evidence>
<evidence type="ECO:0000259" key="3">
    <source>
        <dbReference type="Pfam" id="PF01764"/>
    </source>
</evidence>
<feature type="domain" description="Fungal lipase-type" evidence="3">
    <location>
        <begin position="138"/>
        <end position="329"/>
    </location>
</feature>